<feature type="transmembrane region" description="Helical" evidence="1">
    <location>
        <begin position="83"/>
        <end position="99"/>
    </location>
</feature>
<dbReference type="NCBIfam" id="TIGR01594">
    <property type="entry name" value="holin_lambda"/>
    <property type="match status" value="1"/>
</dbReference>
<dbReference type="GeneID" id="97276287"/>
<feature type="transmembrane region" description="Helical" evidence="1">
    <location>
        <begin position="20"/>
        <end position="44"/>
    </location>
</feature>
<evidence type="ECO:0000313" key="3">
    <source>
        <dbReference type="Proteomes" id="UP000185024"/>
    </source>
</evidence>
<dbReference type="Pfam" id="PF05106">
    <property type="entry name" value="Phage_holin_3_1"/>
    <property type="match status" value="1"/>
</dbReference>
<gene>
    <name evidence="2" type="ORF">SAMN05878438_0820</name>
</gene>
<evidence type="ECO:0000313" key="2">
    <source>
        <dbReference type="EMBL" id="SIN62220.1"/>
    </source>
</evidence>
<dbReference type="AlphaFoldDB" id="A0A1N6DMT1"/>
<dbReference type="EMBL" id="FSQX01000001">
    <property type="protein sequence ID" value="SIN62220.1"/>
    <property type="molecule type" value="Genomic_DNA"/>
</dbReference>
<keyword evidence="1" id="KW-0472">Membrane</keyword>
<proteinExistence type="predicted"/>
<dbReference type="Proteomes" id="UP000185024">
    <property type="component" value="Unassembled WGS sequence"/>
</dbReference>
<reference evidence="2 3" key="1">
    <citation type="submission" date="2016-11" db="EMBL/GenBank/DDBJ databases">
        <authorList>
            <person name="Jaros S."/>
            <person name="Januszkiewicz K."/>
            <person name="Wedrychowicz H."/>
        </authorList>
    </citation>
    <scope>NUCLEOTIDE SEQUENCE [LARGE SCALE GENOMIC DNA]</scope>
    <source>
        <strain evidence="2 3">ACAM 239</strain>
    </source>
</reference>
<keyword evidence="1" id="KW-0812">Transmembrane</keyword>
<organism evidence="2 3">
    <name type="scientific">Vreelandella aquamarina</name>
    <dbReference type="NCBI Taxonomy" id="77097"/>
    <lineage>
        <taxon>Bacteria</taxon>
        <taxon>Pseudomonadati</taxon>
        <taxon>Pseudomonadota</taxon>
        <taxon>Gammaproteobacteria</taxon>
        <taxon>Oceanospirillales</taxon>
        <taxon>Halomonadaceae</taxon>
        <taxon>Vreelandella</taxon>
    </lineage>
</organism>
<keyword evidence="1" id="KW-1133">Transmembrane helix</keyword>
<accession>A0A1N6DMT1</accession>
<sequence>MHSIKEPDAMPNRDPNNWQALLNVVLSLWPQIYAAGLAMLIALVRAIHAGGRPMKSFLEAVLCGFLTLALMPLLSYFGMPQDMAIAIGAAIAFLGVEWVRDRIDALYEKIIGRWLK</sequence>
<protein>
    <submittedName>
        <fullName evidence="2">Phage holin, lambda family</fullName>
    </submittedName>
</protein>
<name>A0A1N6DMT1_9GAMM</name>
<dbReference type="RefSeq" id="WP_083602219.1">
    <property type="nucleotide sequence ID" value="NZ_BJOI01000012.1"/>
</dbReference>
<feature type="transmembrane region" description="Helical" evidence="1">
    <location>
        <begin position="56"/>
        <end position="77"/>
    </location>
</feature>
<evidence type="ECO:0000256" key="1">
    <source>
        <dbReference type="SAM" id="Phobius"/>
    </source>
</evidence>
<dbReference type="InterPro" id="IPR006481">
    <property type="entry name" value="Phage_lambda_GpS_holin"/>
</dbReference>